<evidence type="ECO:0000256" key="8">
    <source>
        <dbReference type="ARBA" id="ARBA00053861"/>
    </source>
</evidence>
<dbReference type="InterPro" id="IPR000453">
    <property type="entry name" value="Chorismate_synth"/>
</dbReference>
<keyword evidence="5 9" id="KW-0028">Amino-acid biosynthesis</keyword>
<evidence type="ECO:0000313" key="10">
    <source>
        <dbReference type="EMBL" id="CAD7235979.1"/>
    </source>
</evidence>
<evidence type="ECO:0000256" key="2">
    <source>
        <dbReference type="ARBA" id="ARBA00005044"/>
    </source>
</evidence>
<comment type="function">
    <text evidence="8">Catalyzes the last common step of the biosynthesis of aromatic amino acids, produced via the shikimic acid pathway.</text>
</comment>
<dbReference type="GO" id="GO:0005829">
    <property type="term" value="C:cytosol"/>
    <property type="evidence" value="ECO:0007669"/>
    <property type="project" value="TreeGrafter"/>
</dbReference>
<dbReference type="InterPro" id="IPR035904">
    <property type="entry name" value="Chorismate_synth_AroC_sf"/>
</dbReference>
<keyword evidence="7 9" id="KW-0456">Lyase</keyword>
<dbReference type="OrthoDB" id="10066101at2759"/>
<evidence type="ECO:0000256" key="3">
    <source>
        <dbReference type="ARBA" id="ARBA00008014"/>
    </source>
</evidence>
<feature type="non-terminal residue" evidence="10">
    <location>
        <position position="1"/>
    </location>
</feature>
<name>A0A7R8ZT46_9CRUS</name>
<comment type="pathway">
    <text evidence="2 9">Metabolic intermediate biosynthesis; chorismate biosynthesis; chorismate from D-erythrose 4-phosphate and phosphoenolpyruvate: step 7/7.</text>
</comment>
<dbReference type="FunFam" id="3.60.150.10:FF:000003">
    <property type="entry name" value="Chorismate synthase"/>
    <property type="match status" value="1"/>
</dbReference>
<dbReference type="Pfam" id="PF01264">
    <property type="entry name" value="Chorismate_synt"/>
    <property type="match status" value="1"/>
</dbReference>
<dbReference type="HAMAP" id="MF_00300">
    <property type="entry name" value="Chorismate_synth"/>
    <property type="match status" value="1"/>
</dbReference>
<dbReference type="GO" id="GO:0010181">
    <property type="term" value="F:FMN binding"/>
    <property type="evidence" value="ECO:0007669"/>
    <property type="project" value="TreeGrafter"/>
</dbReference>
<evidence type="ECO:0000256" key="6">
    <source>
        <dbReference type="ARBA" id="ARBA00023141"/>
    </source>
</evidence>
<evidence type="ECO:0000256" key="9">
    <source>
        <dbReference type="RuleBase" id="RU000605"/>
    </source>
</evidence>
<dbReference type="AlphaFoldDB" id="A0A7R8ZT46"/>
<dbReference type="GO" id="GO:0004107">
    <property type="term" value="F:chorismate synthase activity"/>
    <property type="evidence" value="ECO:0007669"/>
    <property type="project" value="UniProtKB-EC"/>
</dbReference>
<dbReference type="UniPathway" id="UPA00053">
    <property type="reaction ID" value="UER00090"/>
</dbReference>
<dbReference type="SUPFAM" id="SSF103263">
    <property type="entry name" value="Chorismate synthase, AroC"/>
    <property type="match status" value="1"/>
</dbReference>
<comment type="similarity">
    <text evidence="3 9">Belongs to the chorismate synthase family.</text>
</comment>
<dbReference type="PANTHER" id="PTHR21085">
    <property type="entry name" value="CHORISMATE SYNTHASE"/>
    <property type="match status" value="1"/>
</dbReference>
<dbReference type="Gene3D" id="3.60.150.10">
    <property type="entry name" value="Chorismate synthase AroC"/>
    <property type="match status" value="1"/>
</dbReference>
<protein>
    <recommendedName>
        <fullName evidence="4 9">Chorismate synthase</fullName>
        <ecNumber evidence="4 9">4.2.3.5</ecNumber>
    </recommendedName>
</protein>
<dbReference type="NCBIfam" id="TIGR00033">
    <property type="entry name" value="aroC"/>
    <property type="match status" value="1"/>
</dbReference>
<dbReference type="GO" id="GO:0009423">
    <property type="term" value="P:chorismate biosynthetic process"/>
    <property type="evidence" value="ECO:0007669"/>
    <property type="project" value="UniProtKB-UniPathway"/>
</dbReference>
<keyword evidence="6 9" id="KW-0057">Aromatic amino acid biosynthesis</keyword>
<dbReference type="GO" id="GO:0008652">
    <property type="term" value="P:amino acid biosynthetic process"/>
    <property type="evidence" value="ECO:0007669"/>
    <property type="project" value="UniProtKB-KW"/>
</dbReference>
<dbReference type="EMBL" id="OB675855">
    <property type="protein sequence ID" value="CAD7235979.1"/>
    <property type="molecule type" value="Genomic_DNA"/>
</dbReference>
<comment type="catalytic activity">
    <reaction evidence="1 9">
        <text>5-O-(1-carboxyvinyl)-3-phosphoshikimate = chorismate + phosphate</text>
        <dbReference type="Rhea" id="RHEA:21020"/>
        <dbReference type="ChEBI" id="CHEBI:29748"/>
        <dbReference type="ChEBI" id="CHEBI:43474"/>
        <dbReference type="ChEBI" id="CHEBI:57701"/>
        <dbReference type="EC" id="4.2.3.5"/>
    </reaction>
</comment>
<organism evidence="10">
    <name type="scientific">Cyprideis torosa</name>
    <dbReference type="NCBI Taxonomy" id="163714"/>
    <lineage>
        <taxon>Eukaryota</taxon>
        <taxon>Metazoa</taxon>
        <taxon>Ecdysozoa</taxon>
        <taxon>Arthropoda</taxon>
        <taxon>Crustacea</taxon>
        <taxon>Oligostraca</taxon>
        <taxon>Ostracoda</taxon>
        <taxon>Podocopa</taxon>
        <taxon>Podocopida</taxon>
        <taxon>Cytherocopina</taxon>
        <taxon>Cytheroidea</taxon>
        <taxon>Cytherideidae</taxon>
        <taxon>Cyprideis</taxon>
    </lineage>
</organism>
<evidence type="ECO:0000256" key="5">
    <source>
        <dbReference type="ARBA" id="ARBA00022605"/>
    </source>
</evidence>
<dbReference type="PROSITE" id="PS00789">
    <property type="entry name" value="CHORISMATE_SYNTHASE_3"/>
    <property type="match status" value="1"/>
</dbReference>
<sequence>LSSFGESHGAGIGGVLDGCPPGIELDLDAIQHELDRRKPGQSAIVTQRKESDTVQFLSGIFEGKTTGTSIGFFIPNENQKSNDYSHIQDVFRPSHADYVYEKKYGIRDYRGGGRSSARETAARVVAGAIAKQFLKDIQIQAYVSAVGDIELSQAYTQLDLSQTESNDVRCPDAEMAAKMEDYIKQIRKEGDTVGGVVSCVVKNVPLGLGEPVFDKLHADLGKAMLSINAVKGFEYGSGFEGVKMKGSQHNDLFDDAGNTLSNHSGGIQGGISNGMDIYFRVAFKPVATIMQQQKALNKQGEIVDMQGKGRHDPCVVPRAVPIVEAMTALVLADHVLRAAAYK</sequence>
<dbReference type="InterPro" id="IPR020541">
    <property type="entry name" value="Chorismate_synthase_CS"/>
</dbReference>
<dbReference type="EC" id="4.2.3.5" evidence="4 9"/>
<dbReference type="PROSITE" id="PS00788">
    <property type="entry name" value="CHORISMATE_SYNTHASE_2"/>
    <property type="match status" value="1"/>
</dbReference>
<proteinExistence type="inferred from homology"/>
<evidence type="ECO:0000256" key="7">
    <source>
        <dbReference type="ARBA" id="ARBA00023239"/>
    </source>
</evidence>
<evidence type="ECO:0000256" key="4">
    <source>
        <dbReference type="ARBA" id="ARBA00013036"/>
    </source>
</evidence>
<evidence type="ECO:0000256" key="1">
    <source>
        <dbReference type="ARBA" id="ARBA00001852"/>
    </source>
</evidence>
<dbReference type="GO" id="GO:0009073">
    <property type="term" value="P:aromatic amino acid family biosynthetic process"/>
    <property type="evidence" value="ECO:0007669"/>
    <property type="project" value="UniProtKB-KW"/>
</dbReference>
<comment type="cofactor">
    <cofactor evidence="9">
        <name>FMNH2</name>
        <dbReference type="ChEBI" id="CHEBI:57618"/>
    </cofactor>
    <text evidence="9">Reduced FMN (FMNH(2)).</text>
</comment>
<gene>
    <name evidence="10" type="ORF">CTOB1V02_LOCUS13794</name>
</gene>
<dbReference type="PIRSF" id="PIRSF001456">
    <property type="entry name" value="Chorismate_synth"/>
    <property type="match status" value="1"/>
</dbReference>
<dbReference type="CDD" id="cd07304">
    <property type="entry name" value="Chorismate_synthase"/>
    <property type="match status" value="1"/>
</dbReference>
<dbReference type="PROSITE" id="PS00787">
    <property type="entry name" value="CHORISMATE_SYNTHASE_1"/>
    <property type="match status" value="1"/>
</dbReference>
<dbReference type="PANTHER" id="PTHR21085:SF0">
    <property type="entry name" value="CHORISMATE SYNTHASE"/>
    <property type="match status" value="1"/>
</dbReference>
<dbReference type="NCBIfam" id="NF003793">
    <property type="entry name" value="PRK05382.1"/>
    <property type="match status" value="1"/>
</dbReference>
<feature type="non-terminal residue" evidence="10">
    <location>
        <position position="342"/>
    </location>
</feature>
<reference evidence="10" key="1">
    <citation type="submission" date="2020-11" db="EMBL/GenBank/DDBJ databases">
        <authorList>
            <person name="Tran Van P."/>
        </authorList>
    </citation>
    <scope>NUCLEOTIDE SEQUENCE</scope>
</reference>
<accession>A0A7R8ZT46</accession>